<dbReference type="SMART" id="SM00665">
    <property type="entry name" value="B561"/>
    <property type="match status" value="1"/>
</dbReference>
<dbReference type="CDD" id="cd08761">
    <property type="entry name" value="Cyt_b561_CYB561D2_like"/>
    <property type="match status" value="1"/>
</dbReference>
<dbReference type="AlphaFoldDB" id="A0AAN6WXJ0"/>
<comment type="subcellular location">
    <subcellularLocation>
        <location evidence="2">Membrane</location>
        <topology evidence="2">Multi-pass membrane protein</topology>
    </subcellularLocation>
</comment>
<evidence type="ECO:0000256" key="5">
    <source>
        <dbReference type="ARBA" id="ARBA00022692"/>
    </source>
</evidence>
<dbReference type="InterPro" id="IPR045150">
    <property type="entry name" value="CYB561D1/2"/>
</dbReference>
<evidence type="ECO:0000256" key="8">
    <source>
        <dbReference type="ARBA" id="ARBA00022989"/>
    </source>
</evidence>
<comment type="cofactor">
    <cofactor evidence="1">
        <name>heme b</name>
        <dbReference type="ChEBI" id="CHEBI:60344"/>
    </cofactor>
</comment>
<keyword evidence="6" id="KW-0479">Metal-binding</keyword>
<dbReference type="GO" id="GO:0140575">
    <property type="term" value="F:transmembrane monodehydroascorbate reductase activity"/>
    <property type="evidence" value="ECO:0007669"/>
    <property type="project" value="InterPro"/>
</dbReference>
<evidence type="ECO:0000259" key="13">
    <source>
        <dbReference type="PROSITE" id="PS50939"/>
    </source>
</evidence>
<feature type="transmembrane region" description="Helical" evidence="12">
    <location>
        <begin position="50"/>
        <end position="74"/>
    </location>
</feature>
<feature type="transmembrane region" description="Helical" evidence="12">
    <location>
        <begin position="118"/>
        <end position="137"/>
    </location>
</feature>
<evidence type="ECO:0000256" key="4">
    <source>
        <dbReference type="ARBA" id="ARBA00022617"/>
    </source>
</evidence>
<keyword evidence="5 12" id="KW-0812">Transmembrane</keyword>
<evidence type="ECO:0000256" key="6">
    <source>
        <dbReference type="ARBA" id="ARBA00022723"/>
    </source>
</evidence>
<evidence type="ECO:0000256" key="9">
    <source>
        <dbReference type="ARBA" id="ARBA00023004"/>
    </source>
</evidence>
<reference evidence="14" key="2">
    <citation type="submission" date="2023-05" db="EMBL/GenBank/DDBJ databases">
        <authorList>
            <consortium name="Lawrence Berkeley National Laboratory"/>
            <person name="Steindorff A."/>
            <person name="Hensen N."/>
            <person name="Bonometti L."/>
            <person name="Westerberg I."/>
            <person name="Brannstrom I.O."/>
            <person name="Guillou S."/>
            <person name="Cros-Aarteil S."/>
            <person name="Calhoun S."/>
            <person name="Haridas S."/>
            <person name="Kuo A."/>
            <person name="Mondo S."/>
            <person name="Pangilinan J."/>
            <person name="Riley R."/>
            <person name="Labutti K."/>
            <person name="Andreopoulos B."/>
            <person name="Lipzen A."/>
            <person name="Chen C."/>
            <person name="Yanf M."/>
            <person name="Daum C."/>
            <person name="Ng V."/>
            <person name="Clum A."/>
            <person name="Ohm R."/>
            <person name="Martin F."/>
            <person name="Silar P."/>
            <person name="Natvig D."/>
            <person name="Lalanne C."/>
            <person name="Gautier V."/>
            <person name="Ament-Velasquez S.L."/>
            <person name="Kruys A."/>
            <person name="Hutchinson M.I."/>
            <person name="Powell A.J."/>
            <person name="Barry K."/>
            <person name="Miller A.N."/>
            <person name="Grigoriev I.V."/>
            <person name="Debuchy R."/>
            <person name="Gladieux P."/>
            <person name="Thoren M.H."/>
            <person name="Johannesson H."/>
        </authorList>
    </citation>
    <scope>NUCLEOTIDE SEQUENCE</scope>
    <source>
        <strain evidence="14">PSN309</strain>
    </source>
</reference>
<feature type="transmembrane region" description="Helical" evidence="12">
    <location>
        <begin position="157"/>
        <end position="178"/>
    </location>
</feature>
<feature type="region of interest" description="Disordered" evidence="11">
    <location>
        <begin position="1"/>
        <end position="38"/>
    </location>
</feature>
<feature type="transmembrane region" description="Helical" evidence="12">
    <location>
        <begin position="198"/>
        <end position="217"/>
    </location>
</feature>
<dbReference type="GO" id="GO:0016020">
    <property type="term" value="C:membrane"/>
    <property type="evidence" value="ECO:0007669"/>
    <property type="project" value="UniProtKB-SubCell"/>
</dbReference>
<keyword evidence="9" id="KW-0408">Iron</keyword>
<dbReference type="PANTHER" id="PTHR15422">
    <property type="entry name" value="OS05G0565100 PROTEIN"/>
    <property type="match status" value="1"/>
</dbReference>
<sequence>MPPADHIPSPALVPHDNNVEAAPAPTESEPLLGRPGDAVQKPHDPMFRNLYLGTGWLAQLGVLLLLISTWIAVFRNPTLPLVSPHPLLQSLGVFLLVQAILILQPTTHANPTAKKNGARLHASLQGVSFLLFLAGIAVIETNKHKNGYAHFHSTHAYLGVITGVVLLVQYLFGFTIYVTPVVWGGEDKAKQLWKYHRYVGYLLLLLLLATTSSALWTDYVQSSLGIPLLTFPVASVLIVLGVFPRAQLSKLGLQRH</sequence>
<feature type="transmembrane region" description="Helical" evidence="12">
    <location>
        <begin position="86"/>
        <end position="106"/>
    </location>
</feature>
<keyword evidence="4" id="KW-0349">Heme</keyword>
<evidence type="ECO:0000256" key="2">
    <source>
        <dbReference type="ARBA" id="ARBA00004141"/>
    </source>
</evidence>
<feature type="domain" description="Cytochrome b561" evidence="13">
    <location>
        <begin position="48"/>
        <end position="249"/>
    </location>
</feature>
<name>A0AAN6WXJ0_9PEZI</name>
<keyword evidence="7" id="KW-0249">Electron transport</keyword>
<proteinExistence type="predicted"/>
<dbReference type="InterPro" id="IPR006593">
    <property type="entry name" value="Cyt_b561/ferric_Rdtase_TM"/>
</dbReference>
<dbReference type="PANTHER" id="PTHR15422:SF45">
    <property type="entry name" value="CYTOCHROME B561 DOMAIN-CONTAINING PROTEIN"/>
    <property type="match status" value="1"/>
</dbReference>
<dbReference type="EMBL" id="MU864370">
    <property type="protein sequence ID" value="KAK4190005.1"/>
    <property type="molecule type" value="Genomic_DNA"/>
</dbReference>
<evidence type="ECO:0000313" key="15">
    <source>
        <dbReference type="Proteomes" id="UP001302126"/>
    </source>
</evidence>
<evidence type="ECO:0000256" key="7">
    <source>
        <dbReference type="ARBA" id="ARBA00022982"/>
    </source>
</evidence>
<evidence type="ECO:0000256" key="10">
    <source>
        <dbReference type="ARBA" id="ARBA00023136"/>
    </source>
</evidence>
<protein>
    <submittedName>
        <fullName evidence="14">Cytochrome b ascorbate-dependent protein 3</fullName>
    </submittedName>
</protein>
<dbReference type="GO" id="GO:0046872">
    <property type="term" value="F:metal ion binding"/>
    <property type="evidence" value="ECO:0007669"/>
    <property type="project" value="UniProtKB-KW"/>
</dbReference>
<dbReference type="Gene3D" id="1.20.120.1770">
    <property type="match status" value="1"/>
</dbReference>
<dbReference type="PROSITE" id="PS50939">
    <property type="entry name" value="CYTOCHROME_B561"/>
    <property type="match status" value="1"/>
</dbReference>
<keyword evidence="8 12" id="KW-1133">Transmembrane helix</keyword>
<feature type="transmembrane region" description="Helical" evidence="12">
    <location>
        <begin position="223"/>
        <end position="243"/>
    </location>
</feature>
<accession>A0AAN6WXJ0</accession>
<keyword evidence="15" id="KW-1185">Reference proteome</keyword>
<evidence type="ECO:0000313" key="14">
    <source>
        <dbReference type="EMBL" id="KAK4190005.1"/>
    </source>
</evidence>
<dbReference type="Proteomes" id="UP001302126">
    <property type="component" value="Unassembled WGS sequence"/>
</dbReference>
<reference evidence="14" key="1">
    <citation type="journal article" date="2023" name="Mol. Phylogenet. Evol.">
        <title>Genome-scale phylogeny and comparative genomics of the fungal order Sordariales.</title>
        <authorList>
            <person name="Hensen N."/>
            <person name="Bonometti L."/>
            <person name="Westerberg I."/>
            <person name="Brannstrom I.O."/>
            <person name="Guillou S."/>
            <person name="Cros-Aarteil S."/>
            <person name="Calhoun S."/>
            <person name="Haridas S."/>
            <person name="Kuo A."/>
            <person name="Mondo S."/>
            <person name="Pangilinan J."/>
            <person name="Riley R."/>
            <person name="LaButti K."/>
            <person name="Andreopoulos B."/>
            <person name="Lipzen A."/>
            <person name="Chen C."/>
            <person name="Yan M."/>
            <person name="Daum C."/>
            <person name="Ng V."/>
            <person name="Clum A."/>
            <person name="Steindorff A."/>
            <person name="Ohm R.A."/>
            <person name="Martin F."/>
            <person name="Silar P."/>
            <person name="Natvig D.O."/>
            <person name="Lalanne C."/>
            <person name="Gautier V."/>
            <person name="Ament-Velasquez S.L."/>
            <person name="Kruys A."/>
            <person name="Hutchinson M.I."/>
            <person name="Powell A.J."/>
            <person name="Barry K."/>
            <person name="Miller A.N."/>
            <person name="Grigoriev I.V."/>
            <person name="Debuchy R."/>
            <person name="Gladieux P."/>
            <person name="Hiltunen Thoren M."/>
            <person name="Johannesson H."/>
        </authorList>
    </citation>
    <scope>NUCLEOTIDE SEQUENCE</scope>
    <source>
        <strain evidence="14">PSN309</strain>
    </source>
</reference>
<gene>
    <name evidence="14" type="ORF">QBC35DRAFT_379066</name>
</gene>
<comment type="caution">
    <text evidence="14">The sequence shown here is derived from an EMBL/GenBank/DDBJ whole genome shotgun (WGS) entry which is preliminary data.</text>
</comment>
<dbReference type="Pfam" id="PF03188">
    <property type="entry name" value="Cytochrom_B561"/>
    <property type="match status" value="1"/>
</dbReference>
<evidence type="ECO:0000256" key="1">
    <source>
        <dbReference type="ARBA" id="ARBA00001970"/>
    </source>
</evidence>
<keyword evidence="3" id="KW-0813">Transport</keyword>
<organism evidence="14 15">
    <name type="scientific">Podospora australis</name>
    <dbReference type="NCBI Taxonomy" id="1536484"/>
    <lineage>
        <taxon>Eukaryota</taxon>
        <taxon>Fungi</taxon>
        <taxon>Dikarya</taxon>
        <taxon>Ascomycota</taxon>
        <taxon>Pezizomycotina</taxon>
        <taxon>Sordariomycetes</taxon>
        <taxon>Sordariomycetidae</taxon>
        <taxon>Sordariales</taxon>
        <taxon>Podosporaceae</taxon>
        <taxon>Podospora</taxon>
    </lineage>
</organism>
<keyword evidence="10 12" id="KW-0472">Membrane</keyword>
<evidence type="ECO:0000256" key="11">
    <source>
        <dbReference type="SAM" id="MobiDB-lite"/>
    </source>
</evidence>
<evidence type="ECO:0000256" key="3">
    <source>
        <dbReference type="ARBA" id="ARBA00022448"/>
    </source>
</evidence>
<evidence type="ECO:0000256" key="12">
    <source>
        <dbReference type="SAM" id="Phobius"/>
    </source>
</evidence>